<feature type="region of interest" description="Disordered" evidence="1">
    <location>
        <begin position="422"/>
        <end position="462"/>
    </location>
</feature>
<protein>
    <submittedName>
        <fullName evidence="2">Uncharacterized protein</fullName>
    </submittedName>
</protein>
<dbReference type="EMBL" id="CAJNJA010012953">
    <property type="protein sequence ID" value="CAE7309125.1"/>
    <property type="molecule type" value="Genomic_DNA"/>
</dbReference>
<organism evidence="2 3">
    <name type="scientific">Symbiodinium necroappetens</name>
    <dbReference type="NCBI Taxonomy" id="1628268"/>
    <lineage>
        <taxon>Eukaryota</taxon>
        <taxon>Sar</taxon>
        <taxon>Alveolata</taxon>
        <taxon>Dinophyceae</taxon>
        <taxon>Suessiales</taxon>
        <taxon>Symbiodiniaceae</taxon>
        <taxon>Symbiodinium</taxon>
    </lineage>
</organism>
<dbReference type="AlphaFoldDB" id="A0A812NJX8"/>
<evidence type="ECO:0000313" key="3">
    <source>
        <dbReference type="Proteomes" id="UP000601435"/>
    </source>
</evidence>
<reference evidence="2" key="1">
    <citation type="submission" date="2021-02" db="EMBL/GenBank/DDBJ databases">
        <authorList>
            <person name="Dougan E. K."/>
            <person name="Rhodes N."/>
            <person name="Thang M."/>
            <person name="Chan C."/>
        </authorList>
    </citation>
    <scope>NUCLEOTIDE SEQUENCE</scope>
</reference>
<comment type="caution">
    <text evidence="2">The sequence shown here is derived from an EMBL/GenBank/DDBJ whole genome shotgun (WGS) entry which is preliminary data.</text>
</comment>
<feature type="compositionally biased region" description="Basic and acidic residues" evidence="1">
    <location>
        <begin position="422"/>
        <end position="432"/>
    </location>
</feature>
<sequence length="596" mass="66676">MMCVERNWRVEERLASDQELELCMQQVDAVLPESKHVARSARGVSSSLGLRRRQQSRRDTQCQYDEYTRPFKEHGVPDPAIVPDDKGKKFAWVMPRSAYSLLLASFALAASSWSLTHMTEDLANAWTLSMLFRVLGVPLASKLGLNAASSVLPYTYVTIKSKCWHNGIRLCTKPGHSCVRKIVSYARWPRRPLWRSLHRAWESILKHFGDTCDAWSLDDAARKLQQLHRLPQNPGGDCPTCCRCFRAMGRLEGITGDAGQFFEMVDACTAIQEATELLTIFTSQCPQQFVTVKRPSKKRQVWFSSAANRFSPKTVVWTIQELFRGFAASMLCCLATVGDKVFALRCLPIGGLMSKVASSVVLGGQERWSSRGKGSNKGDQSWKSSGWSYNSGSGKGQYSWHGSNSSANEALALHLLERLGRSESSSDRDRSRHNSRRRRSSSRSKSRKSGSRDHELRELRAYREHHEAIERARADKEAKEAEKKLRAEEFAELEARILRAIPTPQQPPAGNVPAASNLPADAISAKTKKLVEALLEDEVSCAGIHTWEEVDRKVSNLPSNLLKSLHKNRMPEASVPRTSAARAAAIIAFLKRQAKA</sequence>
<gene>
    <name evidence="2" type="ORF">SNEC2469_LOCUS7682</name>
</gene>
<keyword evidence="3" id="KW-1185">Reference proteome</keyword>
<feature type="compositionally biased region" description="Basic residues" evidence="1">
    <location>
        <begin position="433"/>
        <end position="449"/>
    </location>
</feature>
<evidence type="ECO:0000313" key="2">
    <source>
        <dbReference type="EMBL" id="CAE7309125.1"/>
    </source>
</evidence>
<dbReference type="OrthoDB" id="430925at2759"/>
<dbReference type="Proteomes" id="UP000601435">
    <property type="component" value="Unassembled WGS sequence"/>
</dbReference>
<accession>A0A812NJX8</accession>
<feature type="compositionally biased region" description="Basic and acidic residues" evidence="1">
    <location>
        <begin position="450"/>
        <end position="462"/>
    </location>
</feature>
<proteinExistence type="predicted"/>
<evidence type="ECO:0000256" key="1">
    <source>
        <dbReference type="SAM" id="MobiDB-lite"/>
    </source>
</evidence>
<name>A0A812NJX8_9DINO</name>